<keyword evidence="2" id="KW-1185">Reference proteome</keyword>
<gene>
    <name evidence="1" type="ORF">M378DRAFT_17465</name>
</gene>
<dbReference type="EMBL" id="KN818455">
    <property type="protein sequence ID" value="KIL56004.1"/>
    <property type="molecule type" value="Genomic_DNA"/>
</dbReference>
<organism evidence="1 2">
    <name type="scientific">Amanita muscaria (strain Koide BX008)</name>
    <dbReference type="NCBI Taxonomy" id="946122"/>
    <lineage>
        <taxon>Eukaryota</taxon>
        <taxon>Fungi</taxon>
        <taxon>Dikarya</taxon>
        <taxon>Basidiomycota</taxon>
        <taxon>Agaricomycotina</taxon>
        <taxon>Agaricomycetes</taxon>
        <taxon>Agaricomycetidae</taxon>
        <taxon>Agaricales</taxon>
        <taxon>Pluteineae</taxon>
        <taxon>Amanitaceae</taxon>
        <taxon>Amanita</taxon>
    </lineage>
</organism>
<evidence type="ECO:0000313" key="2">
    <source>
        <dbReference type="Proteomes" id="UP000054549"/>
    </source>
</evidence>
<dbReference type="HOGENOM" id="CLU_949859_0_0_1"/>
<dbReference type="InParanoid" id="A0A0C2SPV6"/>
<dbReference type="AlphaFoldDB" id="A0A0C2SPV6"/>
<accession>A0A0C2SPV6</accession>
<sequence>MTDGKIEYDNSVYREQTPVDVADESMKTDIAEQPTEIVAASSTATGSIFNESAFGTSNVLWEPALVNGATSSDIHGCASQTTSAFTVFETNVSLDTHTAYSCSSVSDSKATQADAARIVRDFDQHLAKKRIRGRVSADHRPPRTDDQLAQRLKEVHILPLKSVPLRDPFTGCSCHSCSPSSRITKNTHIAGHEEKKETVPSLWQIWLSMNPNSGATAIWMERKFDVPDSGMNRDIGRRSISSLYLPPQTPVAQKGSLGIVIFKCMPIQNVKDDIERSVNSPGSMLTFQKLIIL</sequence>
<protein>
    <submittedName>
        <fullName evidence="1">Uncharacterized protein</fullName>
    </submittedName>
</protein>
<dbReference type="OrthoDB" id="264795at2759"/>
<name>A0A0C2SPV6_AMAMK</name>
<reference evidence="1 2" key="1">
    <citation type="submission" date="2014-04" db="EMBL/GenBank/DDBJ databases">
        <title>Evolutionary Origins and Diversification of the Mycorrhizal Mutualists.</title>
        <authorList>
            <consortium name="DOE Joint Genome Institute"/>
            <consortium name="Mycorrhizal Genomics Consortium"/>
            <person name="Kohler A."/>
            <person name="Kuo A."/>
            <person name="Nagy L.G."/>
            <person name="Floudas D."/>
            <person name="Copeland A."/>
            <person name="Barry K.W."/>
            <person name="Cichocki N."/>
            <person name="Veneault-Fourrey C."/>
            <person name="LaButti K."/>
            <person name="Lindquist E.A."/>
            <person name="Lipzen A."/>
            <person name="Lundell T."/>
            <person name="Morin E."/>
            <person name="Murat C."/>
            <person name="Riley R."/>
            <person name="Ohm R."/>
            <person name="Sun H."/>
            <person name="Tunlid A."/>
            <person name="Henrissat B."/>
            <person name="Grigoriev I.V."/>
            <person name="Hibbett D.S."/>
            <person name="Martin F."/>
        </authorList>
    </citation>
    <scope>NUCLEOTIDE SEQUENCE [LARGE SCALE GENOMIC DNA]</scope>
    <source>
        <strain evidence="1 2">Koide BX008</strain>
    </source>
</reference>
<evidence type="ECO:0000313" key="1">
    <source>
        <dbReference type="EMBL" id="KIL56004.1"/>
    </source>
</evidence>
<dbReference type="STRING" id="946122.A0A0C2SPV6"/>
<dbReference type="Proteomes" id="UP000054549">
    <property type="component" value="Unassembled WGS sequence"/>
</dbReference>
<proteinExistence type="predicted"/>